<protein>
    <submittedName>
        <fullName evidence="1">Uncharacterized protein</fullName>
    </submittedName>
</protein>
<dbReference type="InterPro" id="IPR010982">
    <property type="entry name" value="Lambda_DNA-bd_dom_sf"/>
</dbReference>
<dbReference type="InterPro" id="IPR001387">
    <property type="entry name" value="Cro/C1-type_HTH"/>
</dbReference>
<sequence>MCPLQICTFCYMQICMKATENEISVLRARIVAARTDCALTDTQIGAVVGVHASQVGRITRGKFRRISESVVQICKVLGLDMDSTLIEPNAETAAWTKLQASLRGLWDKTPEGADKIVRVLDTIGALRER</sequence>
<accession>A0A2T4IKQ9</accession>
<name>A0A2T4IKQ9_9HYPH</name>
<organism evidence="1 2">
    <name type="scientific">Mesorhizobium helmanticense</name>
    <dbReference type="NCBI Taxonomy" id="1776423"/>
    <lineage>
        <taxon>Bacteria</taxon>
        <taxon>Pseudomonadati</taxon>
        <taxon>Pseudomonadota</taxon>
        <taxon>Alphaproteobacteria</taxon>
        <taxon>Hyphomicrobiales</taxon>
        <taxon>Phyllobacteriaceae</taxon>
        <taxon>Mesorhizobium</taxon>
    </lineage>
</organism>
<dbReference type="Proteomes" id="UP000240259">
    <property type="component" value="Unassembled WGS sequence"/>
</dbReference>
<evidence type="ECO:0000313" key="1">
    <source>
        <dbReference type="EMBL" id="PTE06183.1"/>
    </source>
</evidence>
<evidence type="ECO:0000313" key="2">
    <source>
        <dbReference type="Proteomes" id="UP000240259"/>
    </source>
</evidence>
<proteinExistence type="predicted"/>
<gene>
    <name evidence="1" type="ORF">C9427_33215</name>
</gene>
<reference evidence="1 2" key="1">
    <citation type="submission" date="2018-03" db="EMBL/GenBank/DDBJ databases">
        <title>Genome sequence of the symbiotic type strain Mesorhizobium helmanticense CSLC115NT isolated from Lotus corniculatus nodules.</title>
        <authorList>
            <person name="Sannazzaro A.I."/>
            <person name="Torres Tejerizo G.A."/>
            <person name="Dip D."/>
            <person name="Caballero M."/>
            <person name="Pistorio M."/>
            <person name="Estrella M.J."/>
        </authorList>
    </citation>
    <scope>NUCLEOTIDE SEQUENCE [LARGE SCALE GENOMIC DNA]</scope>
    <source>
        <strain evidence="1 2">CSLC115N</strain>
    </source>
</reference>
<dbReference type="CDD" id="cd00093">
    <property type="entry name" value="HTH_XRE"/>
    <property type="match status" value="1"/>
</dbReference>
<dbReference type="GO" id="GO:0003677">
    <property type="term" value="F:DNA binding"/>
    <property type="evidence" value="ECO:0007669"/>
    <property type="project" value="InterPro"/>
</dbReference>
<comment type="caution">
    <text evidence="1">The sequence shown here is derived from an EMBL/GenBank/DDBJ whole genome shotgun (WGS) entry which is preliminary data.</text>
</comment>
<dbReference type="Gene3D" id="1.10.260.40">
    <property type="entry name" value="lambda repressor-like DNA-binding domains"/>
    <property type="match status" value="1"/>
</dbReference>
<dbReference type="EMBL" id="PZJX01000089">
    <property type="protein sequence ID" value="PTE06183.1"/>
    <property type="molecule type" value="Genomic_DNA"/>
</dbReference>
<dbReference type="SUPFAM" id="SSF47413">
    <property type="entry name" value="lambda repressor-like DNA-binding domains"/>
    <property type="match status" value="1"/>
</dbReference>
<dbReference type="AlphaFoldDB" id="A0A2T4IKQ9"/>
<keyword evidence="2" id="KW-1185">Reference proteome</keyword>